<sequence length="75" mass="8708">VEDQEKNEVADEDQQTSWSHEEMSMEDVDNNMDDSDSEADDMDCEEEQFYGFDHQHEADSSVYTDEENDSKSESS</sequence>
<dbReference type="EMBL" id="LXQA010971108">
    <property type="protein sequence ID" value="MCI79315.1"/>
    <property type="molecule type" value="Genomic_DNA"/>
</dbReference>
<evidence type="ECO:0000313" key="3">
    <source>
        <dbReference type="Proteomes" id="UP000265520"/>
    </source>
</evidence>
<protein>
    <submittedName>
        <fullName evidence="2">Myb-like protein X-like</fullName>
    </submittedName>
</protein>
<dbReference type="Proteomes" id="UP000265520">
    <property type="component" value="Unassembled WGS sequence"/>
</dbReference>
<feature type="non-terminal residue" evidence="2">
    <location>
        <position position="75"/>
    </location>
</feature>
<evidence type="ECO:0000313" key="2">
    <source>
        <dbReference type="EMBL" id="MCI79315.1"/>
    </source>
</evidence>
<comment type="caution">
    <text evidence="2">The sequence shown here is derived from an EMBL/GenBank/DDBJ whole genome shotgun (WGS) entry which is preliminary data.</text>
</comment>
<accession>A0A392UX80</accession>
<feature type="compositionally biased region" description="Acidic residues" evidence="1">
    <location>
        <begin position="24"/>
        <end position="48"/>
    </location>
</feature>
<evidence type="ECO:0000256" key="1">
    <source>
        <dbReference type="SAM" id="MobiDB-lite"/>
    </source>
</evidence>
<keyword evidence="3" id="KW-1185">Reference proteome</keyword>
<dbReference type="AlphaFoldDB" id="A0A392UX80"/>
<feature type="non-terminal residue" evidence="2">
    <location>
        <position position="1"/>
    </location>
</feature>
<feature type="region of interest" description="Disordered" evidence="1">
    <location>
        <begin position="1"/>
        <end position="75"/>
    </location>
</feature>
<reference evidence="2 3" key="1">
    <citation type="journal article" date="2018" name="Front. Plant Sci.">
        <title>Red Clover (Trifolium pratense) and Zigzag Clover (T. medium) - A Picture of Genomic Similarities and Differences.</title>
        <authorList>
            <person name="Dluhosova J."/>
            <person name="Istvanek J."/>
            <person name="Nedelnik J."/>
            <person name="Repkova J."/>
        </authorList>
    </citation>
    <scope>NUCLEOTIDE SEQUENCE [LARGE SCALE GENOMIC DNA]</scope>
    <source>
        <strain evidence="3">cv. 10/8</strain>
        <tissue evidence="2">Leaf</tissue>
    </source>
</reference>
<name>A0A392UX80_9FABA</name>
<proteinExistence type="predicted"/>
<organism evidence="2 3">
    <name type="scientific">Trifolium medium</name>
    <dbReference type="NCBI Taxonomy" id="97028"/>
    <lineage>
        <taxon>Eukaryota</taxon>
        <taxon>Viridiplantae</taxon>
        <taxon>Streptophyta</taxon>
        <taxon>Embryophyta</taxon>
        <taxon>Tracheophyta</taxon>
        <taxon>Spermatophyta</taxon>
        <taxon>Magnoliopsida</taxon>
        <taxon>eudicotyledons</taxon>
        <taxon>Gunneridae</taxon>
        <taxon>Pentapetalae</taxon>
        <taxon>rosids</taxon>
        <taxon>fabids</taxon>
        <taxon>Fabales</taxon>
        <taxon>Fabaceae</taxon>
        <taxon>Papilionoideae</taxon>
        <taxon>50 kb inversion clade</taxon>
        <taxon>NPAAA clade</taxon>
        <taxon>Hologalegina</taxon>
        <taxon>IRL clade</taxon>
        <taxon>Trifolieae</taxon>
        <taxon>Trifolium</taxon>
    </lineage>
</organism>